<dbReference type="GO" id="GO:0016579">
    <property type="term" value="P:protein deubiquitination"/>
    <property type="evidence" value="ECO:0007669"/>
    <property type="project" value="InterPro"/>
</dbReference>
<feature type="compositionally biased region" description="Low complexity" evidence="2">
    <location>
        <begin position="399"/>
        <end position="437"/>
    </location>
</feature>
<feature type="compositionally biased region" description="Gly residues" evidence="2">
    <location>
        <begin position="950"/>
        <end position="960"/>
    </location>
</feature>
<dbReference type="PROSITE" id="PS50235">
    <property type="entry name" value="USP_3"/>
    <property type="match status" value="1"/>
</dbReference>
<proteinExistence type="inferred from homology"/>
<dbReference type="OrthoDB" id="289038at2759"/>
<feature type="region of interest" description="Disordered" evidence="2">
    <location>
        <begin position="1173"/>
        <end position="1207"/>
    </location>
</feature>
<feature type="compositionally biased region" description="Low complexity" evidence="2">
    <location>
        <begin position="974"/>
        <end position="987"/>
    </location>
</feature>
<dbReference type="Proteomes" id="UP000247498">
    <property type="component" value="Unassembled WGS sequence"/>
</dbReference>
<feature type="compositionally biased region" description="Gly residues" evidence="2">
    <location>
        <begin position="705"/>
        <end position="718"/>
    </location>
</feature>
<dbReference type="CDD" id="cd02257">
    <property type="entry name" value="Peptidase_C19"/>
    <property type="match status" value="2"/>
</dbReference>
<feature type="compositionally biased region" description="Basic and acidic residues" evidence="2">
    <location>
        <begin position="791"/>
        <end position="813"/>
    </location>
</feature>
<reference evidence="4 5" key="1">
    <citation type="journal article" date="2018" name="Sci. Rep.">
        <title>Raphidocelis subcapitata (=Pseudokirchneriella subcapitata) provides an insight into genome evolution and environmental adaptations in the Sphaeropleales.</title>
        <authorList>
            <person name="Suzuki S."/>
            <person name="Yamaguchi H."/>
            <person name="Nakajima N."/>
            <person name="Kawachi M."/>
        </authorList>
    </citation>
    <scope>NUCLEOTIDE SEQUENCE [LARGE SCALE GENOMIC DNA]</scope>
    <source>
        <strain evidence="4 5">NIES-35</strain>
    </source>
</reference>
<dbReference type="InterPro" id="IPR038765">
    <property type="entry name" value="Papain-like_cys_pep_sf"/>
</dbReference>
<name>A0A2V0P475_9CHLO</name>
<dbReference type="STRING" id="307507.A0A2V0P475"/>
<evidence type="ECO:0000256" key="1">
    <source>
        <dbReference type="ARBA" id="ARBA00009085"/>
    </source>
</evidence>
<dbReference type="InterPro" id="IPR028889">
    <property type="entry name" value="USP"/>
</dbReference>
<dbReference type="InterPro" id="IPR018200">
    <property type="entry name" value="USP_CS"/>
</dbReference>
<feature type="region of interest" description="Disordered" evidence="2">
    <location>
        <begin position="353"/>
        <end position="444"/>
    </location>
</feature>
<accession>A0A2V0P475</accession>
<feature type="region of interest" description="Disordered" evidence="2">
    <location>
        <begin position="842"/>
        <end position="861"/>
    </location>
</feature>
<dbReference type="EMBL" id="BDRX01000054">
    <property type="protein sequence ID" value="GBF94656.1"/>
    <property type="molecule type" value="Genomic_DNA"/>
</dbReference>
<dbReference type="PROSITE" id="PS00973">
    <property type="entry name" value="USP_2"/>
    <property type="match status" value="1"/>
</dbReference>
<feature type="region of interest" description="Disordered" evidence="2">
    <location>
        <begin position="788"/>
        <end position="836"/>
    </location>
</feature>
<comment type="similarity">
    <text evidence="1">Belongs to the peptidase C19 family.</text>
</comment>
<feature type="compositionally biased region" description="Gly residues" evidence="2">
    <location>
        <begin position="842"/>
        <end position="856"/>
    </location>
</feature>
<feature type="domain" description="USP" evidence="3">
    <location>
        <begin position="195"/>
        <end position="1287"/>
    </location>
</feature>
<feature type="compositionally biased region" description="Gly residues" evidence="2">
    <location>
        <begin position="1097"/>
        <end position="1113"/>
    </location>
</feature>
<feature type="region of interest" description="Disordered" evidence="2">
    <location>
        <begin position="878"/>
        <end position="923"/>
    </location>
</feature>
<dbReference type="PANTHER" id="PTHR24006">
    <property type="entry name" value="UBIQUITIN CARBOXYL-TERMINAL HYDROLASE"/>
    <property type="match status" value="1"/>
</dbReference>
<feature type="compositionally biased region" description="Low complexity" evidence="2">
    <location>
        <begin position="1190"/>
        <end position="1207"/>
    </location>
</feature>
<evidence type="ECO:0000256" key="2">
    <source>
        <dbReference type="SAM" id="MobiDB-lite"/>
    </source>
</evidence>
<dbReference type="InterPro" id="IPR003903">
    <property type="entry name" value="UIM_dom"/>
</dbReference>
<feature type="compositionally biased region" description="Pro residues" evidence="2">
    <location>
        <begin position="273"/>
        <end position="285"/>
    </location>
</feature>
<evidence type="ECO:0000259" key="3">
    <source>
        <dbReference type="PROSITE" id="PS50235"/>
    </source>
</evidence>
<dbReference type="Pfam" id="PF00443">
    <property type="entry name" value="UCH"/>
    <property type="match status" value="1"/>
</dbReference>
<sequence length="1302" mass="129330">MKPHSQGARLLAGLQGKDNNKKQPKKSATPQQGSYRQPHDAAGARDTATPRPRPIGSKPAAAPASAQRPGWEEGPDPYDFAGHAARDQTQPDSSAGNEFLKRLAGAGARPQHTGGAARAPAHHALPRLQGIGGGGGGGLRQFSRGQHHTHVAGTGAPGRQAAITDYLAPGHGAGSSSSGGAGFGFPPGLQVRLPAGMVNHGNTCYLNAVLQALLSMPAFALGLRSGRLAELQLPSDGVVAALQACLQDQASSAAGGGAGTGAAGSSGDAAAPSPAPAPAGRPAPISPGRVRAAMARRSARWGGARQEDAHEFLTELLDAVQREVLGAQALGAQALGAQALGAQAAAAARRSPPAVAYGEQQRQDVTAMEQDGVEEQGQQQAGQQQAAQQHQLSVDHDPQQQAQQQEQNQQEPHGNEQGQQQEQQQQQQPEHQQPAAQWQRRRRRLSVRLSDAACPASRAFTGCLQHELRCQACGHVTTLKEQFSCLSLDLPAPGASPLVATPLDVLVAAFFAPEELTKACDACGAAAAPHTLRHALRRLPPVLVVHLKRFSVQLLEGVGAVCRKLSARVAPAPTLDLSGVVLPGRRVPPPLAELLPPCARGGAGGAAPAVAAACDSDKENAANHNEQQQQQQQQQPTPAHQAPNNVPCPLFARKAGSRIAGMQGGGCAGGGCSSPPPPMPPSAAPALPSARVPLSPDRVGEGSFFAGGSGGGARGALVGGTTPLQAQPAAHGNGGGGSGGGSGALDGLNVLGLAAGSLQIAGGGGGGAAEDEEALMARVMAESLATFEAESAQRQRPREGGGGARQDEARPEAGADATPGGCAAPQSGSAALSAGMHFSGGGAGSGGGSGGGGSGGPAPTPDAALNSCPPCAGDSLAPAAAAPGSPPCTPPRIGSATGSPAGAAAARGRGLGRGGGARSPPINLAIEEDEDEQVRRAMEASLREYQAAGANGGGGSGGAPALGTTDRGGSLPSAAAGDATPAAAAPAAAPPPPAFADEDDEATLLRVLAESEAEFLEKQRRDGQQQQQQQQGEGGGGDAEVVVLDVEAASPPPGGAAAHNGAAASAARAAEAPLLVQLLEDSDDEPASDGERDGDRGGGGGGGEPDGTPAGSGGRKRRGRAEGGDGAPAGGSGDDQAAADGEARPRCKRRAASAEPGAAAAAAGADASLGAAAPAAPTPLMPRQAQDTQPPGATAAAAAGAGGKAKPVANGGAEGLLQEHAALYRLRAVVRHKGPLASSGHFVADVQTQEDPTLWIHYDDSFVATAARGAVLAGCKSDGYLFFFVNARANCGGRRGGAEARR</sequence>
<feature type="compositionally biased region" description="Low complexity" evidence="2">
    <location>
        <begin position="894"/>
        <end position="908"/>
    </location>
</feature>
<dbReference type="GO" id="GO:0005829">
    <property type="term" value="C:cytosol"/>
    <property type="evidence" value="ECO:0007669"/>
    <property type="project" value="TreeGrafter"/>
</dbReference>
<organism evidence="4 5">
    <name type="scientific">Raphidocelis subcapitata</name>
    <dbReference type="NCBI Taxonomy" id="307507"/>
    <lineage>
        <taxon>Eukaryota</taxon>
        <taxon>Viridiplantae</taxon>
        <taxon>Chlorophyta</taxon>
        <taxon>core chlorophytes</taxon>
        <taxon>Chlorophyceae</taxon>
        <taxon>CS clade</taxon>
        <taxon>Sphaeropleales</taxon>
        <taxon>Selenastraceae</taxon>
        <taxon>Raphidocelis</taxon>
    </lineage>
</organism>
<dbReference type="SUPFAM" id="SSF54001">
    <property type="entry name" value="Cysteine proteinases"/>
    <property type="match status" value="1"/>
</dbReference>
<feature type="compositionally biased region" description="Low complexity" evidence="2">
    <location>
        <begin position="375"/>
        <end position="391"/>
    </location>
</feature>
<feature type="compositionally biased region" description="Polar residues" evidence="2">
    <location>
        <begin position="26"/>
        <end position="35"/>
    </location>
</feature>
<dbReference type="InterPro" id="IPR050164">
    <property type="entry name" value="Peptidase_C19"/>
</dbReference>
<feature type="region of interest" description="Disordered" evidence="2">
    <location>
        <begin position="666"/>
        <end position="738"/>
    </location>
</feature>
<protein>
    <recommendedName>
        <fullName evidence="3">USP domain-containing protein</fullName>
    </recommendedName>
</protein>
<dbReference type="GO" id="GO:0005634">
    <property type="term" value="C:nucleus"/>
    <property type="evidence" value="ECO:0007669"/>
    <property type="project" value="TreeGrafter"/>
</dbReference>
<dbReference type="PANTHER" id="PTHR24006:SF827">
    <property type="entry name" value="UBIQUITIN CARBOXYL-TERMINAL HYDROLASE 34"/>
    <property type="match status" value="1"/>
</dbReference>
<dbReference type="SMART" id="SM00726">
    <property type="entry name" value="UIM"/>
    <property type="match status" value="3"/>
</dbReference>
<comment type="caution">
    <text evidence="4">The sequence shown here is derived from an EMBL/GenBank/DDBJ whole genome shotgun (WGS) entry which is preliminary data.</text>
</comment>
<evidence type="ECO:0000313" key="4">
    <source>
        <dbReference type="EMBL" id="GBF94656.1"/>
    </source>
</evidence>
<evidence type="ECO:0000313" key="5">
    <source>
        <dbReference type="Proteomes" id="UP000247498"/>
    </source>
</evidence>
<feature type="region of interest" description="Disordered" evidence="2">
    <location>
        <begin position="620"/>
        <end position="649"/>
    </location>
</feature>
<feature type="compositionally biased region" description="Gly residues" evidence="2">
    <location>
        <begin position="254"/>
        <end position="264"/>
    </location>
</feature>
<dbReference type="Gene3D" id="3.90.70.10">
    <property type="entry name" value="Cysteine proteinases"/>
    <property type="match status" value="2"/>
</dbReference>
<dbReference type="InParanoid" id="A0A2V0P475"/>
<feature type="compositionally biased region" description="Low complexity" evidence="2">
    <location>
        <begin position="1039"/>
        <end position="1073"/>
    </location>
</feature>
<feature type="compositionally biased region" description="Pro residues" evidence="2">
    <location>
        <begin position="674"/>
        <end position="683"/>
    </location>
</feature>
<gene>
    <name evidence="4" type="ORF">Rsub_07392</name>
</gene>
<dbReference type="InterPro" id="IPR001394">
    <property type="entry name" value="Peptidase_C19_UCH"/>
</dbReference>
<feature type="region of interest" description="Disordered" evidence="2">
    <location>
        <begin position="947"/>
        <end position="1154"/>
    </location>
</feature>
<dbReference type="GO" id="GO:0004843">
    <property type="term" value="F:cysteine-type deubiquitinase activity"/>
    <property type="evidence" value="ECO:0007669"/>
    <property type="project" value="InterPro"/>
</dbReference>
<feature type="compositionally biased region" description="Low complexity" evidence="2">
    <location>
        <begin position="684"/>
        <end position="704"/>
    </location>
</feature>
<feature type="region of interest" description="Disordered" evidence="2">
    <location>
        <begin position="253"/>
        <end position="291"/>
    </location>
</feature>
<feature type="region of interest" description="Disordered" evidence="2">
    <location>
        <begin position="1"/>
        <end position="95"/>
    </location>
</feature>
<feature type="compositionally biased region" description="Gly residues" evidence="2">
    <location>
        <begin position="1124"/>
        <end position="1133"/>
    </location>
</feature>
<keyword evidence="5" id="KW-1185">Reference proteome</keyword>
<dbReference type="PROSITE" id="PS00972">
    <property type="entry name" value="USP_1"/>
    <property type="match status" value="1"/>
</dbReference>